<evidence type="ECO:0000256" key="13">
    <source>
        <dbReference type="PROSITE-ProRule" id="PRU00134"/>
    </source>
</evidence>
<keyword evidence="4" id="KW-0479">Metal-binding</keyword>
<dbReference type="Gene3D" id="6.10.140.2220">
    <property type="match status" value="1"/>
</dbReference>
<evidence type="ECO:0000256" key="2">
    <source>
        <dbReference type="ARBA" id="ARBA00004286"/>
    </source>
</evidence>
<keyword evidence="5 13" id="KW-0863">Zinc-finger</keyword>
<name>A0A5S6QDY6_TRIMR</name>
<evidence type="ECO:0000256" key="8">
    <source>
        <dbReference type="ARBA" id="ARBA00023015"/>
    </source>
</evidence>
<dbReference type="InterPro" id="IPR002893">
    <property type="entry name" value="Znf_MYND"/>
</dbReference>
<proteinExistence type="predicted"/>
<evidence type="ECO:0000256" key="1">
    <source>
        <dbReference type="ARBA" id="ARBA00004123"/>
    </source>
</evidence>
<evidence type="ECO:0000256" key="7">
    <source>
        <dbReference type="ARBA" id="ARBA00022853"/>
    </source>
</evidence>
<evidence type="ECO:0000313" key="18">
    <source>
        <dbReference type="WBParaSite" id="TMUE_1000005310.1"/>
    </source>
</evidence>
<evidence type="ECO:0000256" key="9">
    <source>
        <dbReference type="ARBA" id="ARBA00023117"/>
    </source>
</evidence>
<feature type="domain" description="MYND-type" evidence="16">
    <location>
        <begin position="394"/>
        <end position="428"/>
    </location>
</feature>
<dbReference type="Gene3D" id="3.30.40.10">
    <property type="entry name" value="Zinc/RING finger domain, C3HC4 (zinc finger)"/>
    <property type="match status" value="1"/>
</dbReference>
<dbReference type="WBParaSite" id="TMUE_1000005310.1">
    <property type="protein sequence ID" value="TMUE_1000005310.1"/>
    <property type="gene ID" value="WBGene00289372"/>
</dbReference>
<keyword evidence="6" id="KW-0862">Zinc</keyword>
<keyword evidence="10" id="KW-0804">Transcription</keyword>
<dbReference type="Pfam" id="PF00439">
    <property type="entry name" value="Bromodomain"/>
    <property type="match status" value="1"/>
</dbReference>
<dbReference type="SUPFAM" id="SSF57903">
    <property type="entry name" value="FYVE/PHD zinc finger"/>
    <property type="match status" value="1"/>
</dbReference>
<dbReference type="PANTHER" id="PTHR46379:SF1">
    <property type="entry name" value="ZINC FINGER MYND DOMAIN-CONTAINING PROTEIN 11"/>
    <property type="match status" value="1"/>
</dbReference>
<dbReference type="GO" id="GO:0140006">
    <property type="term" value="F:histone H3 reader activity"/>
    <property type="evidence" value="ECO:0007669"/>
    <property type="project" value="UniProtKB-ARBA"/>
</dbReference>
<dbReference type="AlphaFoldDB" id="A0A5S6QDY6"/>
<dbReference type="SMART" id="SM00249">
    <property type="entry name" value="PHD"/>
    <property type="match status" value="1"/>
</dbReference>
<keyword evidence="9 12" id="KW-0103">Bromodomain</keyword>
<evidence type="ECO:0000256" key="12">
    <source>
        <dbReference type="PROSITE-ProRule" id="PRU00035"/>
    </source>
</evidence>
<dbReference type="GO" id="GO:0005694">
    <property type="term" value="C:chromosome"/>
    <property type="evidence" value="ECO:0007669"/>
    <property type="project" value="UniProtKB-SubCell"/>
</dbReference>
<evidence type="ECO:0000259" key="14">
    <source>
        <dbReference type="PROSITE" id="PS50014"/>
    </source>
</evidence>
<dbReference type="Gene3D" id="1.20.920.10">
    <property type="entry name" value="Bromodomain-like"/>
    <property type="match status" value="1"/>
</dbReference>
<dbReference type="SUPFAM" id="SSF47370">
    <property type="entry name" value="Bromodomain"/>
    <property type="match status" value="1"/>
</dbReference>
<evidence type="ECO:0000259" key="16">
    <source>
        <dbReference type="PROSITE" id="PS50865"/>
    </source>
</evidence>
<keyword evidence="17" id="KW-1185">Reference proteome</keyword>
<dbReference type="InterPro" id="IPR047269">
    <property type="entry name" value="ZMY11"/>
</dbReference>
<dbReference type="InterPro" id="IPR019787">
    <property type="entry name" value="Znf_PHD-finger"/>
</dbReference>
<dbReference type="PROSITE" id="PS50014">
    <property type="entry name" value="BROMODOMAIN_2"/>
    <property type="match status" value="1"/>
</dbReference>
<feature type="domain" description="PHD-type" evidence="15">
    <location>
        <begin position="87"/>
        <end position="133"/>
    </location>
</feature>
<keyword evidence="3" id="KW-0158">Chromosome</keyword>
<dbReference type="InterPro" id="IPR036427">
    <property type="entry name" value="Bromodomain-like_sf"/>
</dbReference>
<dbReference type="GO" id="GO:0008270">
    <property type="term" value="F:zinc ion binding"/>
    <property type="evidence" value="ECO:0007669"/>
    <property type="project" value="UniProtKB-KW"/>
</dbReference>
<dbReference type="Pfam" id="PF24324">
    <property type="entry name" value="MYND_ZMYND11_ZMYD8"/>
    <property type="match status" value="1"/>
</dbReference>
<dbReference type="GO" id="GO:0005634">
    <property type="term" value="C:nucleus"/>
    <property type="evidence" value="ECO:0007669"/>
    <property type="project" value="UniProtKB-SubCell"/>
</dbReference>
<sequence>MTAHRNCSPDDVRNVWSTISHLNVTGKEATMEAIMLKAQESFGWSISDTSSRISDCVATNLVEIVETKSLLYQIGGVDSSGSFSQHDWYCFECQNAGKVIGCESCFRVYHESCVHPRAHVPEMSFVCDWCRVTLHRDYQDRECLKRALSQVLADALSKGGAHFSHLPESSWPYTERQYRLLVANHIDLEEMQRKIDLFSYNSDKEFLADLHLLRHNVIILYGTDNALATIATEMVISVKAALDAVDFNELKAYERPDCKAPLGTPGDKLPESHNGVENLVMREQSFKGQKREGCECEWEVLTMNELGGLQDGWRLLYENHREKMIIEFLGKLSKECDAERDRLRIDMINQFKAELESTKRELDKQYAQKLKNEVQTLMENHRFDVSQTKKTQWCAKCANEAIYHCCWNTSYCSVKCQHESWAVHKRTCRRRKAE</sequence>
<evidence type="ECO:0000256" key="10">
    <source>
        <dbReference type="ARBA" id="ARBA00023163"/>
    </source>
</evidence>
<evidence type="ECO:0000259" key="15">
    <source>
        <dbReference type="PROSITE" id="PS50016"/>
    </source>
</evidence>
<dbReference type="InterPro" id="IPR057053">
    <property type="entry name" value="MYND_ZMYND11_ZMYD8"/>
</dbReference>
<dbReference type="PROSITE" id="PS01360">
    <property type="entry name" value="ZF_MYND_1"/>
    <property type="match status" value="1"/>
</dbReference>
<dbReference type="PROSITE" id="PS01359">
    <property type="entry name" value="ZF_PHD_1"/>
    <property type="match status" value="1"/>
</dbReference>
<evidence type="ECO:0000313" key="17">
    <source>
        <dbReference type="Proteomes" id="UP000046395"/>
    </source>
</evidence>
<dbReference type="InterPro" id="IPR001965">
    <property type="entry name" value="Znf_PHD"/>
</dbReference>
<keyword evidence="8" id="KW-0805">Transcription regulation</keyword>
<evidence type="ECO:0000256" key="6">
    <source>
        <dbReference type="ARBA" id="ARBA00022833"/>
    </source>
</evidence>
<dbReference type="InterPro" id="IPR011011">
    <property type="entry name" value="Znf_FYVE_PHD"/>
</dbReference>
<dbReference type="InterPro" id="IPR013083">
    <property type="entry name" value="Znf_RING/FYVE/PHD"/>
</dbReference>
<keyword evidence="11" id="KW-0539">Nucleus</keyword>
<keyword evidence="7" id="KW-0156">Chromatin regulator</keyword>
<dbReference type="SUPFAM" id="SSF144232">
    <property type="entry name" value="HIT/MYND zinc finger-like"/>
    <property type="match status" value="1"/>
</dbReference>
<organism evidence="17 18">
    <name type="scientific">Trichuris muris</name>
    <name type="common">Mouse whipworm</name>
    <dbReference type="NCBI Taxonomy" id="70415"/>
    <lineage>
        <taxon>Eukaryota</taxon>
        <taxon>Metazoa</taxon>
        <taxon>Ecdysozoa</taxon>
        <taxon>Nematoda</taxon>
        <taxon>Enoplea</taxon>
        <taxon>Dorylaimia</taxon>
        <taxon>Trichinellida</taxon>
        <taxon>Trichuridae</taxon>
        <taxon>Trichuris</taxon>
    </lineage>
</organism>
<dbReference type="GO" id="GO:0034243">
    <property type="term" value="P:regulation of transcription elongation by RNA polymerase II"/>
    <property type="evidence" value="ECO:0007669"/>
    <property type="project" value="InterPro"/>
</dbReference>
<evidence type="ECO:0000256" key="5">
    <source>
        <dbReference type="ARBA" id="ARBA00022771"/>
    </source>
</evidence>
<evidence type="ECO:0000256" key="11">
    <source>
        <dbReference type="ARBA" id="ARBA00023242"/>
    </source>
</evidence>
<dbReference type="GO" id="GO:0009966">
    <property type="term" value="P:regulation of signal transduction"/>
    <property type="evidence" value="ECO:0007669"/>
    <property type="project" value="TreeGrafter"/>
</dbReference>
<dbReference type="InterPro" id="IPR001487">
    <property type="entry name" value="Bromodomain"/>
</dbReference>
<protein>
    <submittedName>
        <fullName evidence="18">MYND-type domain-containing protein</fullName>
    </submittedName>
</protein>
<dbReference type="PROSITE" id="PS50865">
    <property type="entry name" value="ZF_MYND_2"/>
    <property type="match status" value="1"/>
</dbReference>
<dbReference type="Proteomes" id="UP000046395">
    <property type="component" value="Unassembled WGS sequence"/>
</dbReference>
<dbReference type="InterPro" id="IPR019786">
    <property type="entry name" value="Zinc_finger_PHD-type_CS"/>
</dbReference>
<comment type="subcellular location">
    <subcellularLocation>
        <location evidence="2">Chromosome</location>
    </subcellularLocation>
    <subcellularLocation>
        <location evidence="1">Nucleus</location>
    </subcellularLocation>
</comment>
<evidence type="ECO:0000256" key="3">
    <source>
        <dbReference type="ARBA" id="ARBA00022454"/>
    </source>
</evidence>
<reference evidence="18" key="1">
    <citation type="submission" date="2019-12" db="UniProtKB">
        <authorList>
            <consortium name="WormBaseParasite"/>
        </authorList>
    </citation>
    <scope>IDENTIFICATION</scope>
</reference>
<accession>A0A5S6QDY6</accession>
<dbReference type="PROSITE" id="PS50016">
    <property type="entry name" value="ZF_PHD_2"/>
    <property type="match status" value="1"/>
</dbReference>
<dbReference type="STRING" id="70415.A0A5S6QDY6"/>
<feature type="domain" description="Bromo" evidence="14">
    <location>
        <begin position="163"/>
        <end position="228"/>
    </location>
</feature>
<dbReference type="GO" id="GO:0003714">
    <property type="term" value="F:transcription corepressor activity"/>
    <property type="evidence" value="ECO:0007669"/>
    <property type="project" value="InterPro"/>
</dbReference>
<dbReference type="FunFam" id="6.10.140.2220:FF:000002">
    <property type="entry name" value="Protein kinase C-binding protein 1 isoform C"/>
    <property type="match status" value="1"/>
</dbReference>
<dbReference type="PANTHER" id="PTHR46379">
    <property type="entry name" value="ZINC FINGER MYND DOMAIN-CONTAINING"/>
    <property type="match status" value="1"/>
</dbReference>
<evidence type="ECO:0000256" key="4">
    <source>
        <dbReference type="ARBA" id="ARBA00022723"/>
    </source>
</evidence>
<dbReference type="SMART" id="SM00297">
    <property type="entry name" value="BROMO"/>
    <property type="match status" value="1"/>
</dbReference>